<evidence type="ECO:0000256" key="1">
    <source>
        <dbReference type="SAM" id="MobiDB-lite"/>
    </source>
</evidence>
<dbReference type="PANTHER" id="PTHR23322:SF1">
    <property type="entry name" value="FAS-ASSOCIATED FACTOR 2"/>
    <property type="match status" value="1"/>
</dbReference>
<dbReference type="InterPro" id="IPR001012">
    <property type="entry name" value="UBX_dom"/>
</dbReference>
<keyword evidence="5" id="KW-1185">Reference proteome</keyword>
<feature type="region of interest" description="Disordered" evidence="1">
    <location>
        <begin position="43"/>
        <end position="83"/>
    </location>
</feature>
<evidence type="ECO:0000259" key="3">
    <source>
        <dbReference type="PROSITE" id="PS50033"/>
    </source>
</evidence>
<evidence type="ECO:0000313" key="5">
    <source>
        <dbReference type="Proteomes" id="UP001347796"/>
    </source>
</evidence>
<dbReference type="Proteomes" id="UP001347796">
    <property type="component" value="Unassembled WGS sequence"/>
</dbReference>
<feature type="region of interest" description="Disordered" evidence="1">
    <location>
        <begin position="119"/>
        <end position="158"/>
    </location>
</feature>
<feature type="compositionally biased region" description="Polar residues" evidence="1">
    <location>
        <begin position="43"/>
        <end position="57"/>
    </location>
</feature>
<feature type="transmembrane region" description="Helical" evidence="2">
    <location>
        <begin position="13"/>
        <end position="31"/>
    </location>
</feature>
<dbReference type="EMBL" id="JAZGQO010000004">
    <property type="protein sequence ID" value="KAK6187251.1"/>
    <property type="molecule type" value="Genomic_DNA"/>
</dbReference>
<accession>A0AAN8K141</accession>
<protein>
    <recommendedName>
        <fullName evidence="3">UBX domain-containing protein</fullName>
    </recommendedName>
</protein>
<dbReference type="InterPro" id="IPR050730">
    <property type="entry name" value="UBX_domain-protein"/>
</dbReference>
<evidence type="ECO:0000313" key="4">
    <source>
        <dbReference type="EMBL" id="KAK6187251.1"/>
    </source>
</evidence>
<keyword evidence="2" id="KW-0472">Membrane</keyword>
<dbReference type="AlphaFoldDB" id="A0AAN8K141"/>
<sequence length="250" mass="28571">MFTSLDTPSLLRLIGQTFLLLGLLSFIIQWLKPRLEKLLSRNTKTSESQNIQEVQASENHRLKQDKIRSTQQEEHLQKASSYSERILIPREKERLRRKEEEYQKFLSPSWKGAGTILGGTSNKTDEGVSPSLTAAQNRQAAQPIQHVVESPPAQPKQKRVIVLPPEPEEKGDNVVVVKLRTPIRSVCQRRFLTTNTIQDVLDYMTTVGYSQAFYTLAMTYPRAILTIQSDQSLGDMNFYPQITLNIEEKD</sequence>
<organism evidence="4 5">
    <name type="scientific">Patella caerulea</name>
    <name type="common">Rayed Mediterranean limpet</name>
    <dbReference type="NCBI Taxonomy" id="87958"/>
    <lineage>
        <taxon>Eukaryota</taxon>
        <taxon>Metazoa</taxon>
        <taxon>Spiralia</taxon>
        <taxon>Lophotrochozoa</taxon>
        <taxon>Mollusca</taxon>
        <taxon>Gastropoda</taxon>
        <taxon>Patellogastropoda</taxon>
        <taxon>Patelloidea</taxon>
        <taxon>Patellidae</taxon>
        <taxon>Patella</taxon>
    </lineage>
</organism>
<dbReference type="PANTHER" id="PTHR23322">
    <property type="entry name" value="FAS-ASSOCIATED PROTEIN"/>
    <property type="match status" value="1"/>
</dbReference>
<dbReference type="InterPro" id="IPR029071">
    <property type="entry name" value="Ubiquitin-like_domsf"/>
</dbReference>
<keyword evidence="2" id="KW-1133">Transmembrane helix</keyword>
<name>A0AAN8K141_PATCE</name>
<feature type="domain" description="UBX" evidence="3">
    <location>
        <begin position="170"/>
        <end position="246"/>
    </location>
</feature>
<comment type="caution">
    <text evidence="4">The sequence shown here is derived from an EMBL/GenBank/DDBJ whole genome shotgun (WGS) entry which is preliminary data.</text>
</comment>
<proteinExistence type="predicted"/>
<dbReference type="SUPFAM" id="SSF54236">
    <property type="entry name" value="Ubiquitin-like"/>
    <property type="match status" value="1"/>
</dbReference>
<evidence type="ECO:0000256" key="2">
    <source>
        <dbReference type="SAM" id="Phobius"/>
    </source>
</evidence>
<dbReference type="GO" id="GO:0036503">
    <property type="term" value="P:ERAD pathway"/>
    <property type="evidence" value="ECO:0007669"/>
    <property type="project" value="TreeGrafter"/>
</dbReference>
<dbReference type="GO" id="GO:0005783">
    <property type="term" value="C:endoplasmic reticulum"/>
    <property type="evidence" value="ECO:0007669"/>
    <property type="project" value="TreeGrafter"/>
</dbReference>
<reference evidence="4 5" key="1">
    <citation type="submission" date="2024-01" db="EMBL/GenBank/DDBJ databases">
        <title>The genome of the rayed Mediterranean limpet Patella caerulea (Linnaeus, 1758).</title>
        <authorList>
            <person name="Anh-Thu Weber A."/>
            <person name="Halstead-Nussloch G."/>
        </authorList>
    </citation>
    <scope>NUCLEOTIDE SEQUENCE [LARGE SCALE GENOMIC DNA]</scope>
    <source>
        <strain evidence="4">AATW-2023a</strain>
        <tissue evidence="4">Whole specimen</tissue>
    </source>
</reference>
<dbReference type="GO" id="GO:0043130">
    <property type="term" value="F:ubiquitin binding"/>
    <property type="evidence" value="ECO:0007669"/>
    <property type="project" value="TreeGrafter"/>
</dbReference>
<dbReference type="Gene3D" id="3.10.20.90">
    <property type="entry name" value="Phosphatidylinositol 3-kinase Catalytic Subunit, Chain A, domain 1"/>
    <property type="match status" value="1"/>
</dbReference>
<feature type="compositionally biased region" description="Polar residues" evidence="1">
    <location>
        <begin position="130"/>
        <end position="142"/>
    </location>
</feature>
<dbReference type="PROSITE" id="PS50033">
    <property type="entry name" value="UBX"/>
    <property type="match status" value="1"/>
</dbReference>
<dbReference type="Pfam" id="PF00789">
    <property type="entry name" value="UBX"/>
    <property type="match status" value="1"/>
</dbReference>
<keyword evidence="2" id="KW-0812">Transmembrane</keyword>
<gene>
    <name evidence="4" type="ORF">SNE40_005318</name>
</gene>
<feature type="compositionally biased region" description="Basic and acidic residues" evidence="1">
    <location>
        <begin position="58"/>
        <end position="77"/>
    </location>
</feature>